<keyword evidence="2" id="KW-0732">Signal</keyword>
<dbReference type="InterPro" id="IPR003394">
    <property type="entry name" value="Porin_opacity"/>
</dbReference>
<proteinExistence type="inferred from homology"/>
<feature type="signal peptide" evidence="2">
    <location>
        <begin position="1"/>
        <end position="20"/>
    </location>
</feature>
<gene>
    <name evidence="4" type="ORF">NCTC12871_01108</name>
</gene>
<dbReference type="Pfam" id="PF02462">
    <property type="entry name" value="Opacity"/>
    <property type="match status" value="1"/>
</dbReference>
<dbReference type="Proteomes" id="UP000279799">
    <property type="component" value="Chromosome"/>
</dbReference>
<dbReference type="OrthoDB" id="6648740at2"/>
<evidence type="ECO:0000256" key="2">
    <source>
        <dbReference type="SAM" id="SignalP"/>
    </source>
</evidence>
<feature type="chain" id="PRO_5019537413" evidence="2">
    <location>
        <begin position="21"/>
        <end position="200"/>
    </location>
</feature>
<dbReference type="AlphaFoldDB" id="A0A448TUM2"/>
<dbReference type="InterPro" id="IPR011250">
    <property type="entry name" value="OMP/PagP_B-barrel"/>
</dbReference>
<protein>
    <submittedName>
        <fullName evidence="4">Porin opacity type</fullName>
    </submittedName>
</protein>
<name>A0A448TUM2_9PAST</name>
<accession>A0A448TUM2</accession>
<dbReference type="KEGG" id="adp:NCTC12871_01108"/>
<reference evidence="4 5" key="1">
    <citation type="submission" date="2018-12" db="EMBL/GenBank/DDBJ databases">
        <authorList>
            <consortium name="Pathogen Informatics"/>
        </authorList>
    </citation>
    <scope>NUCLEOTIDE SEQUENCE [LARGE SCALE GENOMIC DNA]</scope>
    <source>
        <strain evidence="4 5">NCTC12871</strain>
    </source>
</reference>
<dbReference type="Gene3D" id="2.40.160.20">
    <property type="match status" value="1"/>
</dbReference>
<keyword evidence="5" id="KW-1185">Reference proteome</keyword>
<comment type="similarity">
    <text evidence="1">Belongs to the opacity porin family.</text>
</comment>
<organism evidence="4 5">
    <name type="scientific">Actinobacillus delphinicola</name>
    <dbReference type="NCBI Taxonomy" id="51161"/>
    <lineage>
        <taxon>Bacteria</taxon>
        <taxon>Pseudomonadati</taxon>
        <taxon>Pseudomonadota</taxon>
        <taxon>Gammaproteobacteria</taxon>
        <taxon>Pasteurellales</taxon>
        <taxon>Pasteurellaceae</taxon>
        <taxon>Actinobacillus</taxon>
    </lineage>
</organism>
<evidence type="ECO:0000313" key="5">
    <source>
        <dbReference type="Proteomes" id="UP000279799"/>
    </source>
</evidence>
<sequence length="200" mass="21704">MKKTLFVLIPSLMLSAAAYADNFNNAAEIDNNTGFYISANANFAKTKMPFDSVDADLQPLERSGFTPAVAIGYDFGPVRTEINYEDLGTLTSSDPYIKGDLKVRNVGITTVYNFRPQADIQPYVGGRVMYTQFKADDQLTQSLAAQGIELKSNHMGLGVVGGVEYKVIDNLLVGVNANWDLLSGDPANSLGGGLTLRFKF</sequence>
<evidence type="ECO:0000313" key="4">
    <source>
        <dbReference type="EMBL" id="VEJ09636.1"/>
    </source>
</evidence>
<dbReference type="GO" id="GO:0015288">
    <property type="term" value="F:porin activity"/>
    <property type="evidence" value="ECO:0007669"/>
    <property type="project" value="InterPro"/>
</dbReference>
<evidence type="ECO:0000259" key="3">
    <source>
        <dbReference type="Pfam" id="PF02462"/>
    </source>
</evidence>
<dbReference type="GO" id="GO:0009279">
    <property type="term" value="C:cell outer membrane"/>
    <property type="evidence" value="ECO:0007669"/>
    <property type="project" value="UniProtKB-ARBA"/>
</dbReference>
<dbReference type="EMBL" id="LR134510">
    <property type="protein sequence ID" value="VEJ09636.1"/>
    <property type="molecule type" value="Genomic_DNA"/>
</dbReference>
<dbReference type="SUPFAM" id="SSF56925">
    <property type="entry name" value="OMPA-like"/>
    <property type="match status" value="1"/>
</dbReference>
<evidence type="ECO:0000256" key="1">
    <source>
        <dbReference type="ARBA" id="ARBA00009830"/>
    </source>
</evidence>
<feature type="domain" description="Porin opacity type" evidence="3">
    <location>
        <begin position="71"/>
        <end position="181"/>
    </location>
</feature>
<dbReference type="RefSeq" id="WP_126599727.1">
    <property type="nucleotide sequence ID" value="NZ_LR134510.1"/>
</dbReference>